<comment type="caution">
    <text evidence="12">The sequence shown here is derived from an EMBL/GenBank/DDBJ whole genome shotgun (WGS) entry which is preliminary data.</text>
</comment>
<evidence type="ECO:0000256" key="9">
    <source>
        <dbReference type="PROSITE-ProRule" id="PRU00433"/>
    </source>
</evidence>
<dbReference type="InterPro" id="IPR036909">
    <property type="entry name" value="Cyt_c-like_dom_sf"/>
</dbReference>
<evidence type="ECO:0000256" key="8">
    <source>
        <dbReference type="PROSITE-ProRule" id="PRU00221"/>
    </source>
</evidence>
<evidence type="ECO:0000256" key="5">
    <source>
        <dbReference type="ARBA" id="ARBA00022737"/>
    </source>
</evidence>
<dbReference type="InterPro" id="IPR050349">
    <property type="entry name" value="WD_LIS1/nudF_dynein_reg"/>
</dbReference>
<feature type="chain" id="PRO_5037580079" description="Cytochrome c domain-containing protein" evidence="10">
    <location>
        <begin position="25"/>
        <end position="429"/>
    </location>
</feature>
<dbReference type="InterPro" id="IPR015943">
    <property type="entry name" value="WD40/YVTN_repeat-like_dom_sf"/>
</dbReference>
<keyword evidence="5" id="KW-0677">Repeat</keyword>
<dbReference type="GO" id="GO:0046872">
    <property type="term" value="F:metal ion binding"/>
    <property type="evidence" value="ECO:0007669"/>
    <property type="project" value="UniProtKB-KW"/>
</dbReference>
<dbReference type="AlphaFoldDB" id="A0A942DW65"/>
<evidence type="ECO:0000256" key="2">
    <source>
        <dbReference type="ARBA" id="ARBA00022574"/>
    </source>
</evidence>
<proteinExistence type="predicted"/>
<evidence type="ECO:0000259" key="11">
    <source>
        <dbReference type="PROSITE" id="PS51007"/>
    </source>
</evidence>
<evidence type="ECO:0000313" key="13">
    <source>
        <dbReference type="Proteomes" id="UP000680348"/>
    </source>
</evidence>
<feature type="repeat" description="WD" evidence="8">
    <location>
        <begin position="150"/>
        <end position="180"/>
    </location>
</feature>
<protein>
    <recommendedName>
        <fullName evidence="11">Cytochrome c domain-containing protein</fullName>
    </recommendedName>
</protein>
<keyword evidence="6" id="KW-0249">Electron transport</keyword>
<dbReference type="InterPro" id="IPR009056">
    <property type="entry name" value="Cyt_c-like_dom"/>
</dbReference>
<dbReference type="PRINTS" id="PR00320">
    <property type="entry name" value="GPROTEINBRPT"/>
</dbReference>
<dbReference type="GO" id="GO:0009055">
    <property type="term" value="F:electron transfer activity"/>
    <property type="evidence" value="ECO:0007669"/>
    <property type="project" value="InterPro"/>
</dbReference>
<accession>A0A942DW65</accession>
<evidence type="ECO:0000256" key="4">
    <source>
        <dbReference type="ARBA" id="ARBA00022723"/>
    </source>
</evidence>
<dbReference type="PROSITE" id="PS51007">
    <property type="entry name" value="CYTC"/>
    <property type="match status" value="1"/>
</dbReference>
<dbReference type="Gene3D" id="2.130.10.10">
    <property type="entry name" value="YVTN repeat-like/Quinoprotein amine dehydrogenase"/>
    <property type="match status" value="2"/>
</dbReference>
<dbReference type="InterPro" id="IPR020472">
    <property type="entry name" value="WD40_PAC1"/>
</dbReference>
<sequence>MKTKLAIRLMAVAPLIFGAAAYSAELRGHGGPVRAIAVTADGQTAITGSFDTKAIVWSLETGEAREVLLFHEGQVNAVAALPDGRFATAGADGRIAIWDSGRSAPVSLLEGHTGPISALAVSPDGSTLASASWDTTVRLWPLSGGQPRVLEGHHGNVNAVAFLSDGTLVSAGYDAAVFFWPRDQGTAPLRVEIPAPLNALVAVAEDRLAVGGADGKLRLIDRSGAVLIETQISSGPLIALAVSPDGKRIAAAAVGDSIRLLDAKDLSPLRTLDTSGVPVWSLAFTAEGRTLLAGGADRLVREWDVQSGERLGSSVAAETDLMARYAGNPDAQVFRACIACHTLDPDDGNRAGPTLHGIFGRRIASVPGYHYSPAFREMDIVWTPETVSKLFELGPSKYTPGTKMPEQRISNPEDRAALIRFLQAETRSD</sequence>
<evidence type="ECO:0000256" key="1">
    <source>
        <dbReference type="ARBA" id="ARBA00022448"/>
    </source>
</evidence>
<keyword evidence="3 9" id="KW-0349">Heme</keyword>
<dbReference type="SMART" id="SM00320">
    <property type="entry name" value="WD40"/>
    <property type="match status" value="7"/>
</dbReference>
<reference evidence="12" key="1">
    <citation type="submission" date="2021-04" db="EMBL/GenBank/DDBJ databases">
        <title>Pseudaminobacter soli sp. nov., isolated from paddy soil contaminated by heavy metals.</title>
        <authorList>
            <person name="Zhang K."/>
        </authorList>
    </citation>
    <scope>NUCLEOTIDE SEQUENCE</scope>
    <source>
        <strain evidence="12">19-2017</strain>
    </source>
</reference>
<evidence type="ECO:0000313" key="12">
    <source>
        <dbReference type="EMBL" id="MBS3647647.1"/>
    </source>
</evidence>
<feature type="domain" description="Cytochrome c" evidence="11">
    <location>
        <begin position="303"/>
        <end position="426"/>
    </location>
</feature>
<evidence type="ECO:0000256" key="3">
    <source>
        <dbReference type="ARBA" id="ARBA00022617"/>
    </source>
</evidence>
<evidence type="ECO:0000256" key="6">
    <source>
        <dbReference type="ARBA" id="ARBA00022982"/>
    </source>
</evidence>
<feature type="signal peptide" evidence="10">
    <location>
        <begin position="1"/>
        <end position="24"/>
    </location>
</feature>
<dbReference type="CDD" id="cd00200">
    <property type="entry name" value="WD40"/>
    <property type="match status" value="1"/>
</dbReference>
<feature type="repeat" description="WD" evidence="8">
    <location>
        <begin position="272"/>
        <end position="313"/>
    </location>
</feature>
<dbReference type="PANTHER" id="PTHR44129">
    <property type="entry name" value="WD REPEAT-CONTAINING PROTEIN POP1"/>
    <property type="match status" value="1"/>
</dbReference>
<dbReference type="RefSeq" id="WP_188253222.1">
    <property type="nucleotide sequence ID" value="NZ_JABVCF010000002.1"/>
</dbReference>
<organism evidence="12 13">
    <name type="scientific">Pseudaminobacter soli</name>
    <name type="common">ex Zhang et al. 2022</name>
    <dbReference type="NCBI Taxonomy" id="2831468"/>
    <lineage>
        <taxon>Bacteria</taxon>
        <taxon>Pseudomonadati</taxon>
        <taxon>Pseudomonadota</taxon>
        <taxon>Alphaproteobacteria</taxon>
        <taxon>Hyphomicrobiales</taxon>
        <taxon>Phyllobacteriaceae</taxon>
        <taxon>Pseudaminobacter</taxon>
    </lineage>
</organism>
<dbReference type="PROSITE" id="PS50082">
    <property type="entry name" value="WD_REPEATS_2"/>
    <property type="match status" value="5"/>
</dbReference>
<dbReference type="InterPro" id="IPR001680">
    <property type="entry name" value="WD40_rpt"/>
</dbReference>
<name>A0A942DW65_9HYPH</name>
<dbReference type="InterPro" id="IPR002327">
    <property type="entry name" value="Cyt_c_1A/1B"/>
</dbReference>
<dbReference type="SUPFAM" id="SSF50978">
    <property type="entry name" value="WD40 repeat-like"/>
    <property type="match status" value="1"/>
</dbReference>
<keyword evidence="2 8" id="KW-0853">WD repeat</keyword>
<dbReference type="Proteomes" id="UP000680348">
    <property type="component" value="Unassembled WGS sequence"/>
</dbReference>
<evidence type="ECO:0000256" key="7">
    <source>
        <dbReference type="ARBA" id="ARBA00023004"/>
    </source>
</evidence>
<keyword evidence="13" id="KW-1185">Reference proteome</keyword>
<keyword evidence="1" id="KW-0813">Transport</keyword>
<evidence type="ECO:0000256" key="10">
    <source>
        <dbReference type="SAM" id="SignalP"/>
    </source>
</evidence>
<dbReference type="Pfam" id="PF00400">
    <property type="entry name" value="WD40"/>
    <property type="match status" value="5"/>
</dbReference>
<feature type="repeat" description="WD" evidence="8">
    <location>
        <begin position="26"/>
        <end position="67"/>
    </location>
</feature>
<dbReference type="GO" id="GO:0020037">
    <property type="term" value="F:heme binding"/>
    <property type="evidence" value="ECO:0007669"/>
    <property type="project" value="InterPro"/>
</dbReference>
<dbReference type="PROSITE" id="PS50294">
    <property type="entry name" value="WD_REPEATS_REGION"/>
    <property type="match status" value="4"/>
</dbReference>
<dbReference type="EMBL" id="JAGWCR010000002">
    <property type="protein sequence ID" value="MBS3647647.1"/>
    <property type="molecule type" value="Genomic_DNA"/>
</dbReference>
<keyword evidence="10" id="KW-0732">Signal</keyword>
<feature type="repeat" description="WD" evidence="8">
    <location>
        <begin position="109"/>
        <end position="150"/>
    </location>
</feature>
<feature type="repeat" description="WD" evidence="8">
    <location>
        <begin position="68"/>
        <end position="99"/>
    </location>
</feature>
<dbReference type="Gene3D" id="1.10.760.10">
    <property type="entry name" value="Cytochrome c-like domain"/>
    <property type="match status" value="1"/>
</dbReference>
<dbReference type="SUPFAM" id="SSF46626">
    <property type="entry name" value="Cytochrome c"/>
    <property type="match status" value="1"/>
</dbReference>
<keyword evidence="7 9" id="KW-0408">Iron</keyword>
<gene>
    <name evidence="12" type="ORF">KEU06_03280</name>
</gene>
<dbReference type="PRINTS" id="PR00604">
    <property type="entry name" value="CYTCHRMECIAB"/>
</dbReference>
<keyword evidence="4 9" id="KW-0479">Metal-binding</keyword>
<dbReference type="InterPro" id="IPR036322">
    <property type="entry name" value="WD40_repeat_dom_sf"/>
</dbReference>